<evidence type="ECO:0000256" key="2">
    <source>
        <dbReference type="ARBA" id="ARBA00022540"/>
    </source>
</evidence>
<keyword evidence="3" id="KW-0648">Protein biosynthesis</keyword>
<evidence type="ECO:0000256" key="3">
    <source>
        <dbReference type="ARBA" id="ARBA00022917"/>
    </source>
</evidence>
<organism evidence="7 8">
    <name type="scientific">Candidatus Berkelbacteria bacterium RIFCSPHIGHO2_12_FULL_36_9</name>
    <dbReference type="NCBI Taxonomy" id="1797469"/>
    <lineage>
        <taxon>Bacteria</taxon>
        <taxon>Candidatus Berkelbacteria</taxon>
    </lineage>
</organism>
<dbReference type="PANTHER" id="PTHR10938:SF0">
    <property type="entry name" value="TRANSLATION INITIATION FACTOR IF-3, MITOCHONDRIAL"/>
    <property type="match status" value="1"/>
</dbReference>
<dbReference type="SUPFAM" id="SSF55200">
    <property type="entry name" value="Translation initiation factor IF3, C-terminal domain"/>
    <property type="match status" value="1"/>
</dbReference>
<evidence type="ECO:0000259" key="6">
    <source>
        <dbReference type="Pfam" id="PF05198"/>
    </source>
</evidence>
<sequence length="166" mass="19373">MNKQKINQEIFANRLMLIDENGKSLGKVSWDQAMLLAYDRELDLVEVGPNANPPVAKLLDFGKELYHQQKQIQKQKAKHKGPQLKEIKLSVRIDEHDFNTKLNRAKDFFKDGDKVRVYIKLMGRENIFQDKAREVIERFKTELNADFEESIKRLGNQFSAILKKVS</sequence>
<accession>A0A1F5EE49</accession>
<dbReference type="GO" id="GO:0003743">
    <property type="term" value="F:translation initiation factor activity"/>
    <property type="evidence" value="ECO:0007669"/>
    <property type="project" value="UniProtKB-UniRule"/>
</dbReference>
<keyword evidence="2 7" id="KW-0396">Initiation factor</keyword>
<dbReference type="InterPro" id="IPR001288">
    <property type="entry name" value="Translation_initiation_fac_3"/>
</dbReference>
<dbReference type="InterPro" id="IPR036787">
    <property type="entry name" value="T_IF-3_N_sf"/>
</dbReference>
<dbReference type="GO" id="GO:0043022">
    <property type="term" value="F:ribosome binding"/>
    <property type="evidence" value="ECO:0007669"/>
    <property type="project" value="TreeGrafter"/>
</dbReference>
<dbReference type="PANTHER" id="PTHR10938">
    <property type="entry name" value="TRANSLATION INITIATION FACTOR IF-3"/>
    <property type="match status" value="1"/>
</dbReference>
<protein>
    <recommendedName>
        <fullName evidence="4">Translation initiation factor IF-3</fullName>
    </recommendedName>
</protein>
<evidence type="ECO:0000256" key="4">
    <source>
        <dbReference type="NCBIfam" id="TIGR00168"/>
    </source>
</evidence>
<feature type="domain" description="Translation initiation factor 3 N-terminal" evidence="6">
    <location>
        <begin position="6"/>
        <end position="74"/>
    </location>
</feature>
<feature type="domain" description="Translation initiation factor 3 C-terminal" evidence="5">
    <location>
        <begin position="83"/>
        <end position="163"/>
    </location>
</feature>
<evidence type="ECO:0000313" key="8">
    <source>
        <dbReference type="Proteomes" id="UP000176451"/>
    </source>
</evidence>
<dbReference type="SUPFAM" id="SSF54364">
    <property type="entry name" value="Translation initiation factor IF3, N-terminal domain"/>
    <property type="match status" value="1"/>
</dbReference>
<dbReference type="GO" id="GO:0005737">
    <property type="term" value="C:cytoplasm"/>
    <property type="evidence" value="ECO:0007669"/>
    <property type="project" value="UniProtKB-ARBA"/>
</dbReference>
<dbReference type="InterPro" id="IPR036788">
    <property type="entry name" value="T_IF-3_C_sf"/>
</dbReference>
<name>A0A1F5EE49_9BACT</name>
<gene>
    <name evidence="7" type="ORF">A3F08_02720</name>
</gene>
<dbReference type="Gene3D" id="3.30.110.10">
    <property type="entry name" value="Translation initiation factor 3 (IF-3), C-terminal domain"/>
    <property type="match status" value="1"/>
</dbReference>
<dbReference type="Proteomes" id="UP000176451">
    <property type="component" value="Unassembled WGS sequence"/>
</dbReference>
<dbReference type="GO" id="GO:0032790">
    <property type="term" value="P:ribosome disassembly"/>
    <property type="evidence" value="ECO:0007669"/>
    <property type="project" value="TreeGrafter"/>
</dbReference>
<dbReference type="Pfam" id="PF05198">
    <property type="entry name" value="IF3_N"/>
    <property type="match status" value="1"/>
</dbReference>
<evidence type="ECO:0000256" key="1">
    <source>
        <dbReference type="ARBA" id="ARBA00005439"/>
    </source>
</evidence>
<comment type="caution">
    <text evidence="7">The sequence shown here is derived from an EMBL/GenBank/DDBJ whole genome shotgun (WGS) entry which is preliminary data.</text>
</comment>
<dbReference type="EMBL" id="MEZV01000056">
    <property type="protein sequence ID" value="OGD65560.1"/>
    <property type="molecule type" value="Genomic_DNA"/>
</dbReference>
<reference evidence="7 8" key="1">
    <citation type="journal article" date="2016" name="Nat. Commun.">
        <title>Thousands of microbial genomes shed light on interconnected biogeochemical processes in an aquifer system.</title>
        <authorList>
            <person name="Anantharaman K."/>
            <person name="Brown C.T."/>
            <person name="Hug L.A."/>
            <person name="Sharon I."/>
            <person name="Castelle C.J."/>
            <person name="Probst A.J."/>
            <person name="Thomas B.C."/>
            <person name="Singh A."/>
            <person name="Wilkins M.J."/>
            <person name="Karaoz U."/>
            <person name="Brodie E.L."/>
            <person name="Williams K.H."/>
            <person name="Hubbard S.S."/>
            <person name="Banfield J.F."/>
        </authorList>
    </citation>
    <scope>NUCLEOTIDE SEQUENCE [LARGE SCALE GENOMIC DNA]</scope>
</reference>
<dbReference type="NCBIfam" id="TIGR00168">
    <property type="entry name" value="infC"/>
    <property type="match status" value="1"/>
</dbReference>
<comment type="similarity">
    <text evidence="1">Belongs to the IF-3 family.</text>
</comment>
<dbReference type="STRING" id="1797469.A3F08_02720"/>
<dbReference type="InterPro" id="IPR019814">
    <property type="entry name" value="Translation_initiation_fac_3_N"/>
</dbReference>
<evidence type="ECO:0000313" key="7">
    <source>
        <dbReference type="EMBL" id="OGD65560.1"/>
    </source>
</evidence>
<proteinExistence type="inferred from homology"/>
<dbReference type="Pfam" id="PF00707">
    <property type="entry name" value="IF3_C"/>
    <property type="match status" value="1"/>
</dbReference>
<dbReference type="Gene3D" id="3.10.20.80">
    <property type="entry name" value="Translation initiation factor 3 (IF-3), N-terminal domain"/>
    <property type="match status" value="1"/>
</dbReference>
<evidence type="ECO:0000259" key="5">
    <source>
        <dbReference type="Pfam" id="PF00707"/>
    </source>
</evidence>
<dbReference type="InterPro" id="IPR019815">
    <property type="entry name" value="Translation_initiation_fac_3_C"/>
</dbReference>
<dbReference type="AlphaFoldDB" id="A0A1F5EE49"/>